<dbReference type="InterPro" id="IPR027954">
    <property type="entry name" value="Transcobalamin-like_C"/>
</dbReference>
<evidence type="ECO:0000256" key="1">
    <source>
        <dbReference type="SAM" id="Phobius"/>
    </source>
</evidence>
<evidence type="ECO:0000313" key="3">
    <source>
        <dbReference type="EMBL" id="KKP59708.1"/>
    </source>
</evidence>
<sequence>MGKTKKSFYRIFILVLVILTIFAGYSFYQTKLLSTKKSIAQQALTVYLKISGQKDFIKQEIISGKTALDLTKEKASVQIKGEGTNAYVTEINGQEALNAKKEYWAFYVNGEIAEIGAGSYQLKEGDRIEWRIEKY</sequence>
<dbReference type="Pfam" id="PF14478">
    <property type="entry name" value="DUF4430"/>
    <property type="match status" value="1"/>
</dbReference>
<dbReference type="AlphaFoldDB" id="A0A0G0ART7"/>
<name>A0A0G0ART7_9BACT</name>
<accession>A0A0G0ART7</accession>
<feature type="transmembrane region" description="Helical" evidence="1">
    <location>
        <begin position="7"/>
        <end position="28"/>
    </location>
</feature>
<gene>
    <name evidence="3" type="ORF">UR54_C0025G0015</name>
</gene>
<proteinExistence type="predicted"/>
<keyword evidence="1" id="KW-0472">Membrane</keyword>
<keyword evidence="1" id="KW-0812">Transmembrane</keyword>
<dbReference type="Gene3D" id="2.170.130.30">
    <property type="match status" value="1"/>
</dbReference>
<reference evidence="3 4" key="1">
    <citation type="journal article" date="2015" name="Nature">
        <title>rRNA introns, odd ribosomes, and small enigmatic genomes across a large radiation of phyla.</title>
        <authorList>
            <person name="Brown C.T."/>
            <person name="Hug L.A."/>
            <person name="Thomas B.C."/>
            <person name="Sharon I."/>
            <person name="Castelle C.J."/>
            <person name="Singh A."/>
            <person name="Wilkins M.J."/>
            <person name="Williams K.H."/>
            <person name="Banfield J.F."/>
        </authorList>
    </citation>
    <scope>NUCLEOTIDE SEQUENCE [LARGE SCALE GENOMIC DNA]</scope>
</reference>
<evidence type="ECO:0000313" key="4">
    <source>
        <dbReference type="Proteomes" id="UP000034688"/>
    </source>
</evidence>
<organism evidence="3 4">
    <name type="scientific">Candidatus Roizmanbacteria bacterium GW2011_GWA2_34_18</name>
    <dbReference type="NCBI Taxonomy" id="1618477"/>
    <lineage>
        <taxon>Bacteria</taxon>
        <taxon>Candidatus Roizmaniibacteriota</taxon>
    </lineage>
</organism>
<dbReference type="EMBL" id="LBPP01000025">
    <property type="protein sequence ID" value="KKP59708.1"/>
    <property type="molecule type" value="Genomic_DNA"/>
</dbReference>
<protein>
    <recommendedName>
        <fullName evidence="2">Transcobalamin-like C-terminal domain-containing protein</fullName>
    </recommendedName>
</protein>
<dbReference type="Proteomes" id="UP000034688">
    <property type="component" value="Unassembled WGS sequence"/>
</dbReference>
<keyword evidence="1" id="KW-1133">Transmembrane helix</keyword>
<evidence type="ECO:0000259" key="2">
    <source>
        <dbReference type="Pfam" id="PF14478"/>
    </source>
</evidence>
<feature type="domain" description="Transcobalamin-like C-terminal" evidence="2">
    <location>
        <begin position="64"/>
        <end position="133"/>
    </location>
</feature>
<dbReference type="STRING" id="1618477.UR54_C0025G0015"/>
<comment type="caution">
    <text evidence="3">The sequence shown here is derived from an EMBL/GenBank/DDBJ whole genome shotgun (WGS) entry which is preliminary data.</text>
</comment>